<dbReference type="OrthoDB" id="9809772at2"/>
<evidence type="ECO:0000313" key="5">
    <source>
        <dbReference type="EMBL" id="SDC04978.1"/>
    </source>
</evidence>
<dbReference type="Proteomes" id="UP000242317">
    <property type="component" value="Unassembled WGS sequence"/>
</dbReference>
<keyword evidence="1 2" id="KW-0238">DNA-binding</keyword>
<dbReference type="RefSeq" id="WP_092617502.1">
    <property type="nucleotide sequence ID" value="NZ_FMYK01000003.1"/>
</dbReference>
<keyword evidence="3" id="KW-1133">Transmembrane helix</keyword>
<dbReference type="PANTHER" id="PTHR30055:SF226">
    <property type="entry name" value="HTH-TYPE TRANSCRIPTIONAL REGULATOR PKSA"/>
    <property type="match status" value="1"/>
</dbReference>
<evidence type="ECO:0000256" key="2">
    <source>
        <dbReference type="PROSITE-ProRule" id="PRU00335"/>
    </source>
</evidence>
<evidence type="ECO:0000313" key="6">
    <source>
        <dbReference type="Proteomes" id="UP000242317"/>
    </source>
</evidence>
<accession>A0A1G6IEU0</accession>
<dbReference type="InterPro" id="IPR049513">
    <property type="entry name" value="TetR_C_40"/>
</dbReference>
<keyword evidence="6" id="KW-1185">Reference proteome</keyword>
<dbReference type="InterPro" id="IPR001647">
    <property type="entry name" value="HTH_TetR"/>
</dbReference>
<keyword evidence="3" id="KW-0472">Membrane</keyword>
<feature type="DNA-binding region" description="H-T-H motif" evidence="2">
    <location>
        <begin position="28"/>
        <end position="47"/>
    </location>
</feature>
<gene>
    <name evidence="5" type="ORF">SAMN05421749_10317</name>
</gene>
<proteinExistence type="predicted"/>
<name>A0A1G6IEU0_9GAMM</name>
<dbReference type="PANTHER" id="PTHR30055">
    <property type="entry name" value="HTH-TYPE TRANSCRIPTIONAL REGULATOR RUTR"/>
    <property type="match status" value="1"/>
</dbReference>
<reference evidence="6" key="1">
    <citation type="submission" date="2016-09" db="EMBL/GenBank/DDBJ databases">
        <authorList>
            <person name="Varghese N."/>
            <person name="Submissions S."/>
        </authorList>
    </citation>
    <scope>NUCLEOTIDE SEQUENCE [LARGE SCALE GENOMIC DNA]</scope>
    <source>
        <strain evidence="6">ANC 3699</strain>
    </source>
</reference>
<keyword evidence="3" id="KW-0812">Transmembrane</keyword>
<protein>
    <submittedName>
        <fullName evidence="5">Transcriptional regulator, TetR family</fullName>
    </submittedName>
</protein>
<evidence type="ECO:0000256" key="3">
    <source>
        <dbReference type="SAM" id="Phobius"/>
    </source>
</evidence>
<dbReference type="AlphaFoldDB" id="A0A1G6IEU0"/>
<evidence type="ECO:0000256" key="1">
    <source>
        <dbReference type="ARBA" id="ARBA00023125"/>
    </source>
</evidence>
<dbReference type="Gene3D" id="1.10.357.10">
    <property type="entry name" value="Tetracycline Repressor, domain 2"/>
    <property type="match status" value="1"/>
</dbReference>
<evidence type="ECO:0000259" key="4">
    <source>
        <dbReference type="PROSITE" id="PS50977"/>
    </source>
</evidence>
<feature type="transmembrane region" description="Helical" evidence="3">
    <location>
        <begin position="144"/>
        <end position="163"/>
    </location>
</feature>
<dbReference type="GO" id="GO:0003700">
    <property type="term" value="F:DNA-binding transcription factor activity"/>
    <property type="evidence" value="ECO:0007669"/>
    <property type="project" value="TreeGrafter"/>
</dbReference>
<dbReference type="SUPFAM" id="SSF46689">
    <property type="entry name" value="Homeodomain-like"/>
    <property type="match status" value="1"/>
</dbReference>
<organism evidence="5 6">
    <name type="scientific">Acinetobacter marinus</name>
    <dbReference type="NCBI Taxonomy" id="281375"/>
    <lineage>
        <taxon>Bacteria</taxon>
        <taxon>Pseudomonadati</taxon>
        <taxon>Pseudomonadota</taxon>
        <taxon>Gammaproteobacteria</taxon>
        <taxon>Moraxellales</taxon>
        <taxon>Moraxellaceae</taxon>
        <taxon>Acinetobacter</taxon>
    </lineage>
</organism>
<feature type="domain" description="HTH tetR-type" evidence="4">
    <location>
        <begin position="5"/>
        <end position="65"/>
    </location>
</feature>
<dbReference type="GO" id="GO:0000976">
    <property type="term" value="F:transcription cis-regulatory region binding"/>
    <property type="evidence" value="ECO:0007669"/>
    <property type="project" value="TreeGrafter"/>
</dbReference>
<dbReference type="EMBL" id="FMYK01000003">
    <property type="protein sequence ID" value="SDC04978.1"/>
    <property type="molecule type" value="Genomic_DNA"/>
</dbReference>
<dbReference type="PROSITE" id="PS50977">
    <property type="entry name" value="HTH_TETR_2"/>
    <property type="match status" value="1"/>
</dbReference>
<dbReference type="InterPro" id="IPR009057">
    <property type="entry name" value="Homeodomain-like_sf"/>
</dbReference>
<dbReference type="InterPro" id="IPR050109">
    <property type="entry name" value="HTH-type_TetR-like_transc_reg"/>
</dbReference>
<sequence>MVAHSSSQSRIHKAALRLFAERGSTVITVSELAEAARVARGTIYNNGLSPDSLFEDIASQLSEEMNSRIIKSLAGETDPAQRLANGMRMYIRRAHEEPDWGKFICKFAFSNQAMLGLWTGQDSPLPDVMEGITNQRYAFRQEQLTSVVAMIAGSVLTSIFMVLEGHKTWRDIGSEIAELTLIALGLNAEEAYDLSRKPLPNLLDSIEST</sequence>
<dbReference type="Pfam" id="PF21306">
    <property type="entry name" value="TetR_C_40"/>
    <property type="match status" value="1"/>
</dbReference>
<dbReference type="Pfam" id="PF00440">
    <property type="entry name" value="TetR_N"/>
    <property type="match status" value="1"/>
</dbReference>